<dbReference type="GO" id="GO:0009055">
    <property type="term" value="F:electron transfer activity"/>
    <property type="evidence" value="ECO:0007669"/>
    <property type="project" value="TreeGrafter"/>
</dbReference>
<sequence>MSLTRRSFLKGLATTSAVGVIGPSLLTSHKAFAVETTGSWKVSGSHWGAFRAHVYAGKVQDIQPIEVDQHPTEMLNGIKGIIYSPSRVRYPMVRLEWLKKHKYSAETRGDNRFIRVTWDEALDLFYRELERIQKDYGPWALHAGQTGWRQTGQFHSCTSHMQRAVGMHGNFITKVGDYSTGAGQTILPYVLGSTEVYAQGTSWSEILDNSKNIVLWANDPVKTCRWAGTVKPMSRTRFWRN</sequence>
<dbReference type="InterPro" id="IPR019546">
    <property type="entry name" value="TAT_signal_bac_arc"/>
</dbReference>
<dbReference type="GO" id="GO:0030151">
    <property type="term" value="F:molybdenum ion binding"/>
    <property type="evidence" value="ECO:0007669"/>
    <property type="project" value="TreeGrafter"/>
</dbReference>
<dbReference type="GO" id="GO:0030288">
    <property type="term" value="C:outer membrane-bounded periplasmic space"/>
    <property type="evidence" value="ECO:0007669"/>
    <property type="project" value="TreeGrafter"/>
</dbReference>
<evidence type="ECO:0000259" key="4">
    <source>
        <dbReference type="Pfam" id="PF00384"/>
    </source>
</evidence>
<dbReference type="EMBL" id="BBMN01000015">
    <property type="protein sequence ID" value="GAL07213.1"/>
    <property type="molecule type" value="Genomic_DNA"/>
</dbReference>
<keyword evidence="6" id="KW-0560">Oxidoreductase</keyword>
<name>A0A090QY67_9GAMM</name>
<dbReference type="eggNOG" id="COG0243">
    <property type="taxonomic scope" value="Bacteria"/>
</dbReference>
<evidence type="ECO:0000256" key="3">
    <source>
        <dbReference type="ARBA" id="ARBA00022729"/>
    </source>
</evidence>
<accession>A0A090QY67</accession>
<dbReference type="SUPFAM" id="SSF53706">
    <property type="entry name" value="Formate dehydrogenase/DMSO reductase, domains 1-3"/>
    <property type="match status" value="1"/>
</dbReference>
<dbReference type="PROSITE" id="PS51318">
    <property type="entry name" value="TAT"/>
    <property type="match status" value="1"/>
</dbReference>
<dbReference type="Proteomes" id="UP000029227">
    <property type="component" value="Unassembled WGS sequence"/>
</dbReference>
<dbReference type="GO" id="GO:0016491">
    <property type="term" value="F:oxidoreductase activity"/>
    <property type="evidence" value="ECO:0007669"/>
    <property type="project" value="UniProtKB-KW"/>
</dbReference>
<dbReference type="EC" id="1.6.6.9" evidence="6"/>
<dbReference type="GO" id="GO:0009061">
    <property type="term" value="P:anaerobic respiration"/>
    <property type="evidence" value="ECO:0007669"/>
    <property type="project" value="TreeGrafter"/>
</dbReference>
<dbReference type="NCBIfam" id="TIGR01409">
    <property type="entry name" value="TAT_signal_seq"/>
    <property type="match status" value="1"/>
</dbReference>
<dbReference type="Pfam" id="PF00384">
    <property type="entry name" value="Molybdopterin"/>
    <property type="match status" value="1"/>
</dbReference>
<evidence type="ECO:0000259" key="5">
    <source>
        <dbReference type="Pfam" id="PF18364"/>
    </source>
</evidence>
<protein>
    <submittedName>
        <fullName evidence="6">Trimethylamine-N-oxide reductase</fullName>
        <ecNumber evidence="6">1.6.6.9</ecNumber>
    </submittedName>
</protein>
<comment type="cofactor">
    <cofactor evidence="1">
        <name>Mo-bis(molybdopterin guanine dinucleotide)</name>
        <dbReference type="ChEBI" id="CHEBI:60539"/>
    </cofactor>
</comment>
<dbReference type="PANTHER" id="PTHR43742">
    <property type="entry name" value="TRIMETHYLAMINE-N-OXIDE REDUCTASE"/>
    <property type="match status" value="1"/>
</dbReference>
<dbReference type="InterPro" id="IPR041460">
    <property type="entry name" value="Molybdopterin_N"/>
</dbReference>
<gene>
    <name evidence="6" type="ORF">JCM19237_4629</name>
</gene>
<dbReference type="Pfam" id="PF18364">
    <property type="entry name" value="Molybdopterin_N"/>
    <property type="match status" value="1"/>
</dbReference>
<dbReference type="InterPro" id="IPR006311">
    <property type="entry name" value="TAT_signal"/>
</dbReference>
<feature type="domain" description="Molybdopterin oxidoreductase" evidence="4">
    <location>
        <begin position="87"/>
        <end position="224"/>
    </location>
</feature>
<dbReference type="Gene3D" id="3.40.228.10">
    <property type="entry name" value="Dimethylsulfoxide Reductase, domain 2"/>
    <property type="match status" value="1"/>
</dbReference>
<evidence type="ECO:0000313" key="6">
    <source>
        <dbReference type="EMBL" id="GAL07213.1"/>
    </source>
</evidence>
<comment type="caution">
    <text evidence="6">The sequence shown here is derived from an EMBL/GenBank/DDBJ whole genome shotgun (WGS) entry which is preliminary data.</text>
</comment>
<feature type="domain" description="Molybdopterin oxidoreductase N-terminal" evidence="5">
    <location>
        <begin position="43"/>
        <end position="83"/>
    </location>
</feature>
<reference evidence="6 7" key="1">
    <citation type="journal article" date="2014" name="Genome Announc.">
        <title>Draft Genome Sequences of Two Vibrionaceae Species, Vibrio ponticus C121 and Photobacterium aphoticum C119, Isolated as Coral Reef Microbiota.</title>
        <authorList>
            <person name="Al-saari N."/>
            <person name="Meirelles P.M."/>
            <person name="Mino S."/>
            <person name="Suda W."/>
            <person name="Oshima K."/>
            <person name="Hattori M."/>
            <person name="Ohkuma M."/>
            <person name="Thompson F.L."/>
            <person name="Gomez-Gil B."/>
            <person name="Sawabe T."/>
            <person name="Sawabe T."/>
        </authorList>
    </citation>
    <scope>NUCLEOTIDE SEQUENCE [LARGE SCALE GENOMIC DNA]</scope>
    <source>
        <strain evidence="6 7">JCM 19237</strain>
    </source>
</reference>
<dbReference type="PANTHER" id="PTHR43742:SF4">
    <property type="entry name" value="TRIMETHYLAMINE-N-OXIDE REDUCTASE 1"/>
    <property type="match status" value="1"/>
</dbReference>
<evidence type="ECO:0000256" key="2">
    <source>
        <dbReference type="ARBA" id="ARBA00022505"/>
    </source>
</evidence>
<keyword evidence="3" id="KW-0732">Signal</keyword>
<proteinExistence type="predicted"/>
<keyword evidence="2" id="KW-0500">Molybdenum</keyword>
<dbReference type="STRING" id="754436.JCM19237_4629"/>
<dbReference type="Gene3D" id="3.40.50.740">
    <property type="match status" value="1"/>
</dbReference>
<evidence type="ECO:0000256" key="1">
    <source>
        <dbReference type="ARBA" id="ARBA00001942"/>
    </source>
</evidence>
<evidence type="ECO:0000313" key="7">
    <source>
        <dbReference type="Proteomes" id="UP000029227"/>
    </source>
</evidence>
<dbReference type="InterPro" id="IPR006656">
    <property type="entry name" value="Mopterin_OxRdtase"/>
</dbReference>
<organism evidence="6 7">
    <name type="scientific">Photobacterium aphoticum</name>
    <dbReference type="NCBI Taxonomy" id="754436"/>
    <lineage>
        <taxon>Bacteria</taxon>
        <taxon>Pseudomonadati</taxon>
        <taxon>Pseudomonadota</taxon>
        <taxon>Gammaproteobacteria</taxon>
        <taxon>Vibrionales</taxon>
        <taxon>Vibrionaceae</taxon>
        <taxon>Photobacterium</taxon>
    </lineage>
</organism>
<dbReference type="AlphaFoldDB" id="A0A090QY67"/>
<dbReference type="InterPro" id="IPR050612">
    <property type="entry name" value="Prok_Mopterin_Oxidored"/>
</dbReference>